<evidence type="ECO:0000256" key="7">
    <source>
        <dbReference type="ARBA" id="ARBA00022989"/>
    </source>
</evidence>
<name>A0A0X1T3X1_PSEAA</name>
<dbReference type="Pfam" id="PF00528">
    <property type="entry name" value="BPD_transp_1"/>
    <property type="match status" value="1"/>
</dbReference>
<dbReference type="GO" id="GO:0022857">
    <property type="term" value="F:transmembrane transporter activity"/>
    <property type="evidence" value="ECO:0007669"/>
    <property type="project" value="InterPro"/>
</dbReference>
<dbReference type="InterPro" id="IPR000515">
    <property type="entry name" value="MetI-like"/>
</dbReference>
<evidence type="ECO:0000256" key="11">
    <source>
        <dbReference type="ARBA" id="ARBA00073645"/>
    </source>
</evidence>
<dbReference type="Gene3D" id="1.10.3720.10">
    <property type="entry name" value="MetI-like"/>
    <property type="match status" value="1"/>
</dbReference>
<evidence type="ECO:0000256" key="6">
    <source>
        <dbReference type="ARBA" id="ARBA00022970"/>
    </source>
</evidence>
<evidence type="ECO:0000259" key="13">
    <source>
        <dbReference type="PROSITE" id="PS50928"/>
    </source>
</evidence>
<evidence type="ECO:0000256" key="12">
    <source>
        <dbReference type="RuleBase" id="RU363032"/>
    </source>
</evidence>
<comment type="similarity">
    <text evidence="2">Belongs to the binding-protein-dependent transport system permease family. HisMQ subfamily.</text>
</comment>
<feature type="transmembrane region" description="Helical" evidence="12">
    <location>
        <begin position="58"/>
        <end position="79"/>
    </location>
</feature>
<feature type="transmembrane region" description="Helical" evidence="12">
    <location>
        <begin position="99"/>
        <end position="117"/>
    </location>
</feature>
<keyword evidence="8 12" id="KW-0472">Membrane</keyword>
<keyword evidence="3 12" id="KW-0813">Transport</keyword>
<sequence length="227" mass="24991">MSYQFDFSFLVGNNLNYLAQGLWVSLQITIVALLAGLVWGTVLALMRLSSSRLISGFATLYINLFRSVPLVMVLLWFFLVVPQLLQSVLGLSPSTDVRMISALVAFSLFEAAYYAEIIRSGIQSVSKGQLAAAYALGMTHRQTMQLVILPQAFRNMVPMLLTQAIVLFQDTALVYVSALSDFFGTAYSIGERGGRIVEALLLAGAVYFVLCFCASLLVKFCRKRTAL</sequence>
<dbReference type="GO" id="GO:0043190">
    <property type="term" value="C:ATP-binding cassette (ABC) transporter complex"/>
    <property type="evidence" value="ECO:0007669"/>
    <property type="project" value="InterPro"/>
</dbReference>
<dbReference type="PROSITE" id="PS50928">
    <property type="entry name" value="ABC_TM1"/>
    <property type="match status" value="1"/>
</dbReference>
<feature type="transmembrane region" description="Helical" evidence="12">
    <location>
        <begin position="20"/>
        <end position="46"/>
    </location>
</feature>
<evidence type="ECO:0000256" key="10">
    <source>
        <dbReference type="ARBA" id="ARBA00062718"/>
    </source>
</evidence>
<dbReference type="InterPro" id="IPR010065">
    <property type="entry name" value="AA_ABC_transptr_permease_3TM"/>
</dbReference>
<feature type="domain" description="ABC transmembrane type-1" evidence="13">
    <location>
        <begin position="22"/>
        <end position="218"/>
    </location>
</feature>
<evidence type="ECO:0000256" key="9">
    <source>
        <dbReference type="ARBA" id="ARBA00060298"/>
    </source>
</evidence>
<keyword evidence="6" id="KW-0029">Amino-acid transport</keyword>
<reference evidence="14 15" key="1">
    <citation type="submission" date="2016-01" db="EMBL/GenBank/DDBJ databases">
        <authorList>
            <person name="McClelland M."/>
            <person name="Jain A."/>
            <person name="Saraogi P."/>
            <person name="Mendelson R."/>
            <person name="Westerman R."/>
            <person name="SanMiguel P."/>
            <person name="Csonka L."/>
        </authorList>
    </citation>
    <scope>NUCLEOTIDE SEQUENCE [LARGE SCALE GENOMIC DNA]</scope>
    <source>
        <strain evidence="14 15">NCPPB 2472</strain>
    </source>
</reference>
<evidence type="ECO:0000256" key="5">
    <source>
        <dbReference type="ARBA" id="ARBA00022692"/>
    </source>
</evidence>
<accession>A0A0X1T3X1</accession>
<dbReference type="GO" id="GO:0006865">
    <property type="term" value="P:amino acid transport"/>
    <property type="evidence" value="ECO:0007669"/>
    <property type="project" value="UniProtKB-KW"/>
</dbReference>
<dbReference type="KEGG" id="pagb:AWM79_15930"/>
<dbReference type="FunFam" id="1.10.3720.10:FF:000006">
    <property type="entry name" value="Glutamate/aspartate ABC transporter, permease protein GltK"/>
    <property type="match status" value="1"/>
</dbReference>
<dbReference type="NCBIfam" id="TIGR01726">
    <property type="entry name" value="HEQRo_perm_3TM"/>
    <property type="match status" value="1"/>
</dbReference>
<keyword evidence="5 12" id="KW-0812">Transmembrane</keyword>
<dbReference type="PANTHER" id="PTHR30614:SF1">
    <property type="entry name" value="GLUTAMATE_ASPARTATE IMPORT PERMEASE PROTEIN GLTK"/>
    <property type="match status" value="1"/>
</dbReference>
<keyword evidence="7 12" id="KW-1133">Transmembrane helix</keyword>
<evidence type="ECO:0000256" key="8">
    <source>
        <dbReference type="ARBA" id="ARBA00023136"/>
    </source>
</evidence>
<proteinExistence type="inferred from homology"/>
<evidence type="ECO:0000256" key="3">
    <source>
        <dbReference type="ARBA" id="ARBA00022448"/>
    </source>
</evidence>
<feature type="transmembrane region" description="Helical" evidence="12">
    <location>
        <begin position="160"/>
        <end position="179"/>
    </location>
</feature>
<organism evidence="14 15">
    <name type="scientific">Pseudomonas agarici</name>
    <dbReference type="NCBI Taxonomy" id="46677"/>
    <lineage>
        <taxon>Bacteria</taxon>
        <taxon>Pseudomonadati</taxon>
        <taxon>Pseudomonadota</taxon>
        <taxon>Gammaproteobacteria</taxon>
        <taxon>Pseudomonadales</taxon>
        <taxon>Pseudomonadaceae</taxon>
        <taxon>Pseudomonas</taxon>
    </lineage>
</organism>
<dbReference type="STRING" id="46677.AWM79_15930"/>
<protein>
    <recommendedName>
        <fullName evidence="11">Glutamate/aspartate import permease protein GltK</fullName>
    </recommendedName>
</protein>
<dbReference type="AlphaFoldDB" id="A0A0X1T3X1"/>
<feature type="transmembrane region" description="Helical" evidence="12">
    <location>
        <begin position="199"/>
        <end position="218"/>
    </location>
</feature>
<comment type="subunit">
    <text evidence="10">The complex is composed of two ATP-binding proteins (GltL), two transmembrane proteins (GltJ and GltK) and a solute-binding protein (GltI).</text>
</comment>
<dbReference type="NCBIfam" id="NF011687">
    <property type="entry name" value="PRK15107.1"/>
    <property type="match status" value="1"/>
</dbReference>
<dbReference type="Proteomes" id="UP000063229">
    <property type="component" value="Chromosome"/>
</dbReference>
<dbReference type="CDD" id="cd06261">
    <property type="entry name" value="TM_PBP2"/>
    <property type="match status" value="1"/>
</dbReference>
<dbReference type="InterPro" id="IPR035906">
    <property type="entry name" value="MetI-like_sf"/>
</dbReference>
<keyword evidence="4" id="KW-1003">Cell membrane</keyword>
<dbReference type="RefSeq" id="WP_060783251.1">
    <property type="nucleotide sequence ID" value="NZ_CP014135.1"/>
</dbReference>
<comment type="subcellular location">
    <subcellularLocation>
        <location evidence="1">Cell inner membrane</location>
        <topology evidence="1">Multi-pass membrane protein</topology>
    </subcellularLocation>
    <subcellularLocation>
        <location evidence="12">Cell membrane</location>
        <topology evidence="12">Multi-pass membrane protein</topology>
    </subcellularLocation>
</comment>
<dbReference type="EMBL" id="CP014135">
    <property type="protein sequence ID" value="AMB86711.1"/>
    <property type="molecule type" value="Genomic_DNA"/>
</dbReference>
<dbReference type="SUPFAM" id="SSF161098">
    <property type="entry name" value="MetI-like"/>
    <property type="match status" value="1"/>
</dbReference>
<evidence type="ECO:0000313" key="15">
    <source>
        <dbReference type="Proteomes" id="UP000063229"/>
    </source>
</evidence>
<keyword evidence="15" id="KW-1185">Reference proteome</keyword>
<evidence type="ECO:0000313" key="14">
    <source>
        <dbReference type="EMBL" id="AMB86711.1"/>
    </source>
</evidence>
<evidence type="ECO:0000256" key="4">
    <source>
        <dbReference type="ARBA" id="ARBA00022475"/>
    </source>
</evidence>
<evidence type="ECO:0000256" key="1">
    <source>
        <dbReference type="ARBA" id="ARBA00004429"/>
    </source>
</evidence>
<dbReference type="PANTHER" id="PTHR30614">
    <property type="entry name" value="MEMBRANE COMPONENT OF AMINO ACID ABC TRANSPORTER"/>
    <property type="match status" value="1"/>
</dbReference>
<gene>
    <name evidence="14" type="ORF">AWM79_15930</name>
</gene>
<comment type="function">
    <text evidence="9">Part of the ABC transporter complex GltIJKL involved in glutamate and aspartate uptake. Probably responsible for the translocation of the substrate across the membrane.</text>
</comment>
<evidence type="ECO:0000256" key="2">
    <source>
        <dbReference type="ARBA" id="ARBA00010072"/>
    </source>
</evidence>
<dbReference type="InterPro" id="IPR043429">
    <property type="entry name" value="ArtM/GltK/GlnP/TcyL/YhdX-like"/>
</dbReference>